<dbReference type="Proteomes" id="UP000190906">
    <property type="component" value="Unassembled WGS sequence"/>
</dbReference>
<sequence>MLGSKVLKGEMELSCIVDFKNVTKAGLESSPVAEALAGLRAHEARYFMNKYKHEFTVVPANESGETLDYVNRILKEERDIEFAAIPLETSRFQVENIKFAYVFYEDGLAVNVMYTLDNPKKRAVGFKLSEGMEIPKELEEKFKFARQKSKLAGTIRGSFFVIKGEYSAS</sequence>
<dbReference type="EMBL" id="MUAJ01000052">
    <property type="protein sequence ID" value="OOR09276.1"/>
    <property type="molecule type" value="Genomic_DNA"/>
</dbReference>
<dbReference type="RefSeq" id="WP_033710047.1">
    <property type="nucleotide sequence ID" value="NZ_MUAJ01000052.1"/>
</dbReference>
<organism evidence="1 2">
    <name type="scientific">Bacillus cereus</name>
    <dbReference type="NCBI Taxonomy" id="1396"/>
    <lineage>
        <taxon>Bacteria</taxon>
        <taxon>Bacillati</taxon>
        <taxon>Bacillota</taxon>
        <taxon>Bacilli</taxon>
        <taxon>Bacillales</taxon>
        <taxon>Bacillaceae</taxon>
        <taxon>Bacillus</taxon>
        <taxon>Bacillus cereus group</taxon>
    </lineage>
</organism>
<comment type="caution">
    <text evidence="1">The sequence shown here is derived from an EMBL/GenBank/DDBJ whole genome shotgun (WGS) entry which is preliminary data.</text>
</comment>
<evidence type="ECO:0000313" key="2">
    <source>
        <dbReference type="Proteomes" id="UP000190906"/>
    </source>
</evidence>
<proteinExistence type="predicted"/>
<accession>A0A1S9TGX9</accession>
<reference evidence="1 2" key="1">
    <citation type="submission" date="2017-01" db="EMBL/GenBank/DDBJ databases">
        <title>Bacillus cereus isolates.</title>
        <authorList>
            <person name="Beno S.M."/>
        </authorList>
    </citation>
    <scope>NUCLEOTIDE SEQUENCE [LARGE SCALE GENOMIC DNA]</scope>
    <source>
        <strain evidence="1 2">FSL H8-0485</strain>
    </source>
</reference>
<dbReference type="AlphaFoldDB" id="A0A1S9TGX9"/>
<name>A0A1S9TGX9_BACCE</name>
<evidence type="ECO:0000313" key="1">
    <source>
        <dbReference type="EMBL" id="OOR09276.1"/>
    </source>
</evidence>
<gene>
    <name evidence="1" type="ORF">BW897_28470</name>
</gene>
<protein>
    <submittedName>
        <fullName evidence="1">Phage tail protein</fullName>
    </submittedName>
</protein>